<evidence type="ECO:0000256" key="3">
    <source>
        <dbReference type="ARBA" id="ARBA00022679"/>
    </source>
</evidence>
<gene>
    <name evidence="6" type="primary">lpxA</name>
    <name evidence="8" type="ORF">A2557_05375</name>
</gene>
<dbReference type="Gene3D" id="1.20.1180.10">
    <property type="entry name" value="Udp N-acetylglucosamine O-acyltransferase, C-terminal domain"/>
    <property type="match status" value="1"/>
</dbReference>
<dbReference type="Proteomes" id="UP000177583">
    <property type="component" value="Unassembled WGS sequence"/>
</dbReference>
<keyword evidence="6" id="KW-0963">Cytoplasm</keyword>
<protein>
    <recommendedName>
        <fullName evidence="6">Acyl-[acyl-carrier-protein]--UDP-N-acetylglucosamine O-acyltransferase</fullName>
        <shortName evidence="6">UDP-N-acetylglucosamine acyltransferase</shortName>
        <ecNumber evidence="6">2.3.1.129</ecNumber>
    </recommendedName>
</protein>
<reference evidence="8 9" key="1">
    <citation type="journal article" date="2016" name="Nat. Commun.">
        <title>Thousands of microbial genomes shed light on interconnected biogeochemical processes in an aquifer system.</title>
        <authorList>
            <person name="Anantharaman K."/>
            <person name="Brown C.T."/>
            <person name="Hug L.A."/>
            <person name="Sharon I."/>
            <person name="Castelle C.J."/>
            <person name="Probst A.J."/>
            <person name="Thomas B.C."/>
            <person name="Singh A."/>
            <person name="Wilkins M.J."/>
            <person name="Karaoz U."/>
            <person name="Brodie E.L."/>
            <person name="Williams K.H."/>
            <person name="Hubbard S.S."/>
            <person name="Banfield J.F."/>
        </authorList>
    </citation>
    <scope>NUCLEOTIDE SEQUENCE [LARGE SCALE GENOMIC DNA]</scope>
</reference>
<name>A0A1F6GVP5_9PROT</name>
<evidence type="ECO:0000256" key="1">
    <source>
        <dbReference type="ARBA" id="ARBA00022516"/>
    </source>
</evidence>
<keyword evidence="1 6" id="KW-0444">Lipid biosynthesis</keyword>
<keyword evidence="4 6" id="KW-0443">Lipid metabolism</keyword>
<dbReference type="NCBIfam" id="NF003657">
    <property type="entry name" value="PRK05289.1"/>
    <property type="match status" value="1"/>
</dbReference>
<dbReference type="HAMAP" id="MF_00387">
    <property type="entry name" value="LpxA"/>
    <property type="match status" value="1"/>
</dbReference>
<evidence type="ECO:0000313" key="9">
    <source>
        <dbReference type="Proteomes" id="UP000177583"/>
    </source>
</evidence>
<evidence type="ECO:0000256" key="5">
    <source>
        <dbReference type="ARBA" id="ARBA00023315"/>
    </source>
</evidence>
<evidence type="ECO:0000256" key="4">
    <source>
        <dbReference type="ARBA" id="ARBA00023098"/>
    </source>
</evidence>
<dbReference type="CDD" id="cd03351">
    <property type="entry name" value="LbH_UDP-GlcNAc_AT"/>
    <property type="match status" value="1"/>
</dbReference>
<dbReference type="InterPro" id="IPR029098">
    <property type="entry name" value="Acetyltransf_C"/>
</dbReference>
<evidence type="ECO:0000259" key="7">
    <source>
        <dbReference type="Pfam" id="PF13720"/>
    </source>
</evidence>
<dbReference type="UniPathway" id="UPA00359">
    <property type="reaction ID" value="UER00477"/>
</dbReference>
<keyword evidence="5 6" id="KW-0012">Acyltransferase</keyword>
<comment type="subunit">
    <text evidence="6">Homotrimer.</text>
</comment>
<proteinExistence type="inferred from homology"/>
<evidence type="ECO:0000256" key="2">
    <source>
        <dbReference type="ARBA" id="ARBA00022556"/>
    </source>
</evidence>
<keyword evidence="3 6" id="KW-0808">Transferase</keyword>
<dbReference type="GO" id="GO:0008780">
    <property type="term" value="F:acyl-[acyl-carrier-protein]-UDP-N-acetylglucosamine O-acyltransferase activity"/>
    <property type="evidence" value="ECO:0007669"/>
    <property type="project" value="UniProtKB-UniRule"/>
</dbReference>
<dbReference type="NCBIfam" id="TIGR01852">
    <property type="entry name" value="lipid_A_lpxA"/>
    <property type="match status" value="1"/>
</dbReference>
<dbReference type="PANTHER" id="PTHR43480">
    <property type="entry name" value="ACYL-[ACYL-CARRIER-PROTEIN]--UDP-N-ACETYLGLUCOSAMINE O-ACYLTRANSFERASE"/>
    <property type="match status" value="1"/>
</dbReference>
<feature type="domain" description="UDP N-acetylglucosamine O-acyltransferase C-terminal" evidence="7">
    <location>
        <begin position="174"/>
        <end position="255"/>
    </location>
</feature>
<evidence type="ECO:0000256" key="6">
    <source>
        <dbReference type="HAMAP-Rule" id="MF_00387"/>
    </source>
</evidence>
<comment type="pathway">
    <text evidence="6">Glycolipid biosynthesis; lipid IV(A) biosynthesis; lipid IV(A) from (3R)-3-hydroxytetradecanoyl-[acyl-carrier-protein] and UDP-N-acetyl-alpha-D-glucosamine: step 1/6.</text>
</comment>
<dbReference type="GO" id="GO:0016020">
    <property type="term" value="C:membrane"/>
    <property type="evidence" value="ECO:0007669"/>
    <property type="project" value="GOC"/>
</dbReference>
<dbReference type="InterPro" id="IPR037157">
    <property type="entry name" value="Acetyltransf_C_sf"/>
</dbReference>
<comment type="function">
    <text evidence="6">Involved in the biosynthesis of lipid A, a phosphorylated glycolipid that anchors the lipopolysaccharide to the outer membrane of the cell.</text>
</comment>
<dbReference type="SUPFAM" id="SSF51161">
    <property type="entry name" value="Trimeric LpxA-like enzymes"/>
    <property type="match status" value="1"/>
</dbReference>
<dbReference type="EMBL" id="MFNF01000025">
    <property type="protein sequence ID" value="OGH02110.1"/>
    <property type="molecule type" value="Genomic_DNA"/>
</dbReference>
<dbReference type="GO" id="GO:0005737">
    <property type="term" value="C:cytoplasm"/>
    <property type="evidence" value="ECO:0007669"/>
    <property type="project" value="UniProtKB-SubCell"/>
</dbReference>
<dbReference type="InterPro" id="IPR001451">
    <property type="entry name" value="Hexapep"/>
</dbReference>
<dbReference type="EC" id="2.3.1.129" evidence="6"/>
<comment type="caution">
    <text evidence="8">The sequence shown here is derived from an EMBL/GenBank/DDBJ whole genome shotgun (WGS) entry which is preliminary data.</text>
</comment>
<dbReference type="Gene3D" id="2.160.10.10">
    <property type="entry name" value="Hexapeptide repeat proteins"/>
    <property type="match status" value="1"/>
</dbReference>
<organism evidence="8 9">
    <name type="scientific">Candidatus Lambdaproteobacteria bacterium RIFOXYD2_FULL_56_26</name>
    <dbReference type="NCBI Taxonomy" id="1817773"/>
    <lineage>
        <taxon>Bacteria</taxon>
        <taxon>Pseudomonadati</taxon>
        <taxon>Pseudomonadota</taxon>
        <taxon>Candidatus Lambdaproteobacteria</taxon>
    </lineage>
</organism>
<keyword evidence="6" id="KW-0677">Repeat</keyword>
<dbReference type="InterPro" id="IPR010137">
    <property type="entry name" value="Lipid_A_LpxA"/>
</dbReference>
<dbReference type="InterPro" id="IPR011004">
    <property type="entry name" value="Trimer_LpxA-like_sf"/>
</dbReference>
<dbReference type="Pfam" id="PF13720">
    <property type="entry name" value="Acetyltransf_11"/>
    <property type="match status" value="1"/>
</dbReference>
<dbReference type="AlphaFoldDB" id="A0A1F6GVP5"/>
<dbReference type="PIRSF" id="PIRSF000456">
    <property type="entry name" value="UDP-GlcNAc_acltr"/>
    <property type="match status" value="1"/>
</dbReference>
<dbReference type="Pfam" id="PF00132">
    <property type="entry name" value="Hexapep"/>
    <property type="match status" value="1"/>
</dbReference>
<evidence type="ECO:0000313" key="8">
    <source>
        <dbReference type="EMBL" id="OGH02110.1"/>
    </source>
</evidence>
<sequence>MIHPTAIIDKSAKIHERVQIGAYTTVGPEVEIFADCEIKAHVAIEGPTQIGPRCRIFPFAAIGLEPQDKKYHGENSLLVIGSDNLFREYVTLNRGSEAGGGVTKIGDHNWIMAYCHIAHDCQIGSHTVLANGTTLGGHVEVGDYAVLGGLTAVHQFCRIGKYALTGGQSMIAQDAAPYMIVAGNRAKAAGLNFVGLERNGFSKADIEEINQIYRIFFLSGLAKDPAIEKLRAERPAGPNLDLFINFINNSQRGVIR</sequence>
<accession>A0A1F6GVP5</accession>
<dbReference type="PANTHER" id="PTHR43480:SF1">
    <property type="entry name" value="ACYL-[ACYL-CARRIER-PROTEIN]--UDP-N-ACETYLGLUCOSAMINE O-ACYLTRANSFERASE, MITOCHONDRIAL-RELATED"/>
    <property type="match status" value="1"/>
</dbReference>
<dbReference type="GO" id="GO:0009245">
    <property type="term" value="P:lipid A biosynthetic process"/>
    <property type="evidence" value="ECO:0007669"/>
    <property type="project" value="UniProtKB-UniRule"/>
</dbReference>
<comment type="catalytic activity">
    <reaction evidence="6">
        <text>a (3R)-hydroxyacyl-[ACP] + UDP-N-acetyl-alpha-D-glucosamine = a UDP-3-O-[(3R)-3-hydroxyacyl]-N-acetyl-alpha-D-glucosamine + holo-[ACP]</text>
        <dbReference type="Rhea" id="RHEA:67812"/>
        <dbReference type="Rhea" id="RHEA-COMP:9685"/>
        <dbReference type="Rhea" id="RHEA-COMP:9945"/>
        <dbReference type="ChEBI" id="CHEBI:57705"/>
        <dbReference type="ChEBI" id="CHEBI:64479"/>
        <dbReference type="ChEBI" id="CHEBI:78827"/>
        <dbReference type="ChEBI" id="CHEBI:173225"/>
        <dbReference type="EC" id="2.3.1.129"/>
    </reaction>
</comment>
<comment type="similarity">
    <text evidence="6">Belongs to the transferase hexapeptide repeat family. LpxA subfamily.</text>
</comment>
<keyword evidence="2 6" id="KW-0441">Lipid A biosynthesis</keyword>
<comment type="subcellular location">
    <subcellularLocation>
        <location evidence="6">Cytoplasm</location>
    </subcellularLocation>
</comment>